<evidence type="ECO:0000313" key="3">
    <source>
        <dbReference type="Proteomes" id="UP001358614"/>
    </source>
</evidence>
<evidence type="ECO:0000313" key="2">
    <source>
        <dbReference type="EMBL" id="WWD05688.1"/>
    </source>
</evidence>
<reference evidence="2 3" key="1">
    <citation type="submission" date="2024-01" db="EMBL/GenBank/DDBJ databases">
        <title>Comparative genomics of Cryptococcus and Kwoniella reveals pathogenesis evolution and contrasting modes of karyotype evolution via chromosome fusion or intercentromeric recombination.</title>
        <authorList>
            <person name="Coelho M.A."/>
            <person name="David-Palma M."/>
            <person name="Shea T."/>
            <person name="Bowers K."/>
            <person name="McGinley-Smith S."/>
            <person name="Mohammad A.W."/>
            <person name="Gnirke A."/>
            <person name="Yurkov A.M."/>
            <person name="Nowrousian M."/>
            <person name="Sun S."/>
            <person name="Cuomo C.A."/>
            <person name="Heitman J."/>
        </authorList>
    </citation>
    <scope>NUCLEOTIDE SEQUENCE [LARGE SCALE GENOMIC DNA]</scope>
    <source>
        <strain evidence="2 3">PYCC6329</strain>
    </source>
</reference>
<feature type="region of interest" description="Disordered" evidence="1">
    <location>
        <begin position="1"/>
        <end position="26"/>
    </location>
</feature>
<gene>
    <name evidence="2" type="ORF">V865_003769</name>
</gene>
<dbReference type="Proteomes" id="UP001358614">
    <property type="component" value="Chromosome 1"/>
</dbReference>
<name>A0AAX4KIR0_9TREE</name>
<dbReference type="RefSeq" id="XP_066083655.1">
    <property type="nucleotide sequence ID" value="XM_066227558.1"/>
</dbReference>
<proteinExistence type="predicted"/>
<protein>
    <submittedName>
        <fullName evidence="2">Uncharacterized protein</fullName>
    </submittedName>
</protein>
<dbReference type="AlphaFoldDB" id="A0AAX4KIR0"/>
<evidence type="ECO:0000256" key="1">
    <source>
        <dbReference type="SAM" id="MobiDB-lite"/>
    </source>
</evidence>
<organism evidence="2 3">
    <name type="scientific">Kwoniella europaea PYCC6329</name>
    <dbReference type="NCBI Taxonomy" id="1423913"/>
    <lineage>
        <taxon>Eukaryota</taxon>
        <taxon>Fungi</taxon>
        <taxon>Dikarya</taxon>
        <taxon>Basidiomycota</taxon>
        <taxon>Agaricomycotina</taxon>
        <taxon>Tremellomycetes</taxon>
        <taxon>Tremellales</taxon>
        <taxon>Cryptococcaceae</taxon>
        <taxon>Kwoniella</taxon>
    </lineage>
</organism>
<dbReference type="KEGG" id="ker:91102572"/>
<dbReference type="EMBL" id="CP144089">
    <property type="protein sequence ID" value="WWD05688.1"/>
    <property type="molecule type" value="Genomic_DNA"/>
</dbReference>
<sequence length="110" mass="12174">MSFPVEFAAGVKPNDRSELSSGLDFSRHPTSVYRSTDIVSEQLPSLSQLSDVSALARRGVDVGDTIRSEEVDKGESEKPYAERTLEPNCSSFYSHTPFRKIGGGLRRHRS</sequence>
<keyword evidence="3" id="KW-1185">Reference proteome</keyword>
<accession>A0AAX4KIR0</accession>
<dbReference type="GeneID" id="91102572"/>